<organism evidence="1 2">
    <name type="scientific">Petralouisia muris</name>
    <dbReference type="NCBI Taxonomy" id="3032872"/>
    <lineage>
        <taxon>Bacteria</taxon>
        <taxon>Bacillati</taxon>
        <taxon>Bacillota</taxon>
        <taxon>Clostridia</taxon>
        <taxon>Lachnospirales</taxon>
        <taxon>Lachnospiraceae</taxon>
        <taxon>Petralouisia</taxon>
    </lineage>
</organism>
<keyword evidence="2" id="KW-1185">Reference proteome</keyword>
<sequence length="201" mass="21650">MSYDFHDKSIGIGFTGSFCTYEKIFTALEELKKTGASLLPVFSLNASHLDSRFGTSASFLERAKNLTGKEPITTIPGAEPIGPKGLTDILVIAPCTGNTLSKLANGISDTPVLMAAKSHLRNNRPLVLSLSTNDALGMNLKNIGILLNSKNIYFVPFGQDDYQAKPNSMTAFTELLPETIECALMGKQIQPVIRSPHGAFS</sequence>
<gene>
    <name evidence="1" type="ORF">E5329_27645</name>
</gene>
<proteinExistence type="predicted"/>
<evidence type="ECO:0000313" key="1">
    <source>
        <dbReference type="EMBL" id="TGY86946.1"/>
    </source>
</evidence>
<protein>
    <submittedName>
        <fullName evidence="1">Dipicolinate synthase subunit B</fullName>
    </submittedName>
</protein>
<reference evidence="1" key="1">
    <citation type="submission" date="2019-04" db="EMBL/GenBank/DDBJ databases">
        <title>Microbes associate with the intestines of laboratory mice.</title>
        <authorList>
            <person name="Navarre W."/>
            <person name="Wong E."/>
            <person name="Huang K."/>
            <person name="Tropini C."/>
            <person name="Ng K."/>
            <person name="Yu B."/>
        </authorList>
    </citation>
    <scope>NUCLEOTIDE SEQUENCE</scope>
    <source>
        <strain evidence="1">NM01_1-7b</strain>
    </source>
</reference>
<dbReference type="EMBL" id="SRYA01000135">
    <property type="protein sequence ID" value="TGY86946.1"/>
    <property type="molecule type" value="Genomic_DNA"/>
</dbReference>
<dbReference type="Proteomes" id="UP000304953">
    <property type="component" value="Unassembled WGS sequence"/>
</dbReference>
<name>A0AC61RMS7_9FIRM</name>
<comment type="caution">
    <text evidence="1">The sequence shown here is derived from an EMBL/GenBank/DDBJ whole genome shotgun (WGS) entry which is preliminary data.</text>
</comment>
<accession>A0AC61RMS7</accession>
<evidence type="ECO:0000313" key="2">
    <source>
        <dbReference type="Proteomes" id="UP000304953"/>
    </source>
</evidence>